<reference evidence="2" key="1">
    <citation type="journal article" date="2016" name="Proc. Natl. Acad. Sci. U.S.A.">
        <title>Comparative genomics of biotechnologically important yeasts.</title>
        <authorList>
            <person name="Riley R."/>
            <person name="Haridas S."/>
            <person name="Wolfe K.H."/>
            <person name="Lopes M.R."/>
            <person name="Hittinger C.T."/>
            <person name="Goeker M."/>
            <person name="Salamov A.A."/>
            <person name="Wisecaver J.H."/>
            <person name="Long T.M."/>
            <person name="Calvey C.H."/>
            <person name="Aerts A.L."/>
            <person name="Barry K.W."/>
            <person name="Choi C."/>
            <person name="Clum A."/>
            <person name="Coughlan A.Y."/>
            <person name="Deshpande S."/>
            <person name="Douglass A.P."/>
            <person name="Hanson S.J."/>
            <person name="Klenk H.-P."/>
            <person name="LaButti K.M."/>
            <person name="Lapidus A."/>
            <person name="Lindquist E.A."/>
            <person name="Lipzen A.M."/>
            <person name="Meier-Kolthoff J.P."/>
            <person name="Ohm R.A."/>
            <person name="Otillar R.P."/>
            <person name="Pangilinan J.L."/>
            <person name="Peng Y."/>
            <person name="Rokas A."/>
            <person name="Rosa C.A."/>
            <person name="Scheuner C."/>
            <person name="Sibirny A.A."/>
            <person name="Slot J.C."/>
            <person name="Stielow J.B."/>
            <person name="Sun H."/>
            <person name="Kurtzman C.P."/>
            <person name="Blackwell M."/>
            <person name="Grigoriev I.V."/>
            <person name="Jeffries T.W."/>
        </authorList>
    </citation>
    <scope>NUCLEOTIDE SEQUENCE [LARGE SCALE GENOMIC DNA]</scope>
    <source>
        <strain evidence="2">NRRL Y-1626</strain>
    </source>
</reference>
<dbReference type="Gene3D" id="3.30.450.60">
    <property type="match status" value="1"/>
</dbReference>
<protein>
    <submittedName>
        <fullName evidence="1">Uncharacterized protein</fullName>
    </submittedName>
</protein>
<dbReference type="EMBL" id="LXPE01000007">
    <property type="protein sequence ID" value="OBA27644.1"/>
    <property type="molecule type" value="Genomic_DNA"/>
</dbReference>
<evidence type="ECO:0000313" key="1">
    <source>
        <dbReference type="EMBL" id="OBA27644.1"/>
    </source>
</evidence>
<dbReference type="AlphaFoldDB" id="A0A1B7TFZ7"/>
<keyword evidence="2" id="KW-1185">Reference proteome</keyword>
<organism evidence="1 2">
    <name type="scientific">Hanseniaspora valbyensis NRRL Y-1626</name>
    <dbReference type="NCBI Taxonomy" id="766949"/>
    <lineage>
        <taxon>Eukaryota</taxon>
        <taxon>Fungi</taxon>
        <taxon>Dikarya</taxon>
        <taxon>Ascomycota</taxon>
        <taxon>Saccharomycotina</taxon>
        <taxon>Saccharomycetes</taxon>
        <taxon>Saccharomycodales</taxon>
        <taxon>Saccharomycodaceae</taxon>
        <taxon>Hanseniaspora</taxon>
    </lineage>
</organism>
<gene>
    <name evidence="1" type="ORF">HANVADRAFT_52091</name>
</gene>
<dbReference type="InterPro" id="IPR011012">
    <property type="entry name" value="Longin-like_dom_sf"/>
</dbReference>
<accession>A0A1B7TFZ7</accession>
<evidence type="ECO:0000313" key="2">
    <source>
        <dbReference type="Proteomes" id="UP000092321"/>
    </source>
</evidence>
<dbReference type="SUPFAM" id="SSF64356">
    <property type="entry name" value="SNARE-like"/>
    <property type="match status" value="1"/>
</dbReference>
<name>A0A1B7TFZ7_9ASCO</name>
<dbReference type="OrthoDB" id="3973245at2759"/>
<sequence length="172" mass="19998">MITSLFVMDHNGETIFNKTIGDSLKKNLSYRDIFKTQVIMEINKKIIREIDEKAYNVRNSIIFSNQNSTDKDYHSDHIPILTIGTTTFQHICRNGIYLVAVMQTNVESFIVWDYLISLYDILKKLNLSQSSLMNHNLLKLINIVNFTLSEEGVPQKNNMDIDTIKKFLIQSY</sequence>
<proteinExistence type="predicted"/>
<dbReference type="Proteomes" id="UP000092321">
    <property type="component" value="Unassembled WGS sequence"/>
</dbReference>
<comment type="caution">
    <text evidence="1">The sequence shown here is derived from an EMBL/GenBank/DDBJ whole genome shotgun (WGS) entry which is preliminary data.</text>
</comment>